<evidence type="ECO:0000313" key="1">
    <source>
        <dbReference type="EMBL" id="JAD50616.1"/>
    </source>
</evidence>
<proteinExistence type="predicted"/>
<dbReference type="AlphaFoldDB" id="A0A0A9AHM1"/>
<reference evidence="1" key="2">
    <citation type="journal article" date="2015" name="Data Brief">
        <title>Shoot transcriptome of the giant reed, Arundo donax.</title>
        <authorList>
            <person name="Barrero R.A."/>
            <person name="Guerrero F.D."/>
            <person name="Moolhuijzen P."/>
            <person name="Goolsby J.A."/>
            <person name="Tidwell J."/>
            <person name="Bellgard S.E."/>
            <person name="Bellgard M.I."/>
        </authorList>
    </citation>
    <scope>NUCLEOTIDE SEQUENCE</scope>
    <source>
        <tissue evidence="1">Shoot tissue taken approximately 20 cm above the soil surface</tissue>
    </source>
</reference>
<accession>A0A0A9AHM1</accession>
<reference evidence="1" key="1">
    <citation type="submission" date="2014-09" db="EMBL/GenBank/DDBJ databases">
        <authorList>
            <person name="Magalhaes I.L.F."/>
            <person name="Oliveira U."/>
            <person name="Santos F.R."/>
            <person name="Vidigal T.H.D.A."/>
            <person name="Brescovit A.D."/>
            <person name="Santos A.J."/>
        </authorList>
    </citation>
    <scope>NUCLEOTIDE SEQUENCE</scope>
    <source>
        <tissue evidence="1">Shoot tissue taken approximately 20 cm above the soil surface</tissue>
    </source>
</reference>
<organism evidence="1">
    <name type="scientific">Arundo donax</name>
    <name type="common">Giant reed</name>
    <name type="synonym">Donax arundinaceus</name>
    <dbReference type="NCBI Taxonomy" id="35708"/>
    <lineage>
        <taxon>Eukaryota</taxon>
        <taxon>Viridiplantae</taxon>
        <taxon>Streptophyta</taxon>
        <taxon>Embryophyta</taxon>
        <taxon>Tracheophyta</taxon>
        <taxon>Spermatophyta</taxon>
        <taxon>Magnoliopsida</taxon>
        <taxon>Liliopsida</taxon>
        <taxon>Poales</taxon>
        <taxon>Poaceae</taxon>
        <taxon>PACMAD clade</taxon>
        <taxon>Arundinoideae</taxon>
        <taxon>Arundineae</taxon>
        <taxon>Arundo</taxon>
    </lineage>
</organism>
<sequence>MAWNSLLLPTVSLGEGTTSEFIVHKSALINMHSSSRSSALVTV</sequence>
<name>A0A0A9AHM1_ARUDO</name>
<protein>
    <submittedName>
        <fullName evidence="1">Uncharacterized protein</fullName>
    </submittedName>
</protein>
<dbReference type="EMBL" id="GBRH01247279">
    <property type="protein sequence ID" value="JAD50616.1"/>
    <property type="molecule type" value="Transcribed_RNA"/>
</dbReference>